<keyword evidence="2" id="KW-0521">NADP</keyword>
<name>A0A0N0NN76_9EURO</name>
<comment type="caution">
    <text evidence="4">The sequence shown here is derived from an EMBL/GenBank/DDBJ whole genome shotgun (WGS) entry which is preliminary data.</text>
</comment>
<dbReference type="VEuPathDB" id="FungiDB:AB675_8159"/>
<sequence>MTSTTNILITGTRKGCGLGLLKGYAALDNHTIVAAINYAPESGEAKTMLAALTLGTNTTVIPVAYDAASPTSAATMVRNLPSTFNHIDILIANAAFNRANLAKDQGLDELEVLLKTNALGPLALYQATRDLLEAASKPRYIYISTLAASMAESPQLPIPLTAVSMSKAAGNAFVVQANKEEKKIVLVTMNPGWVQSESGNMVANMLGMEKAPTEMGWFVEKVMRTIDGMTKQNSGGRFINAKGEAVPW</sequence>
<evidence type="ECO:0000256" key="2">
    <source>
        <dbReference type="ARBA" id="ARBA00022857"/>
    </source>
</evidence>
<proteinExistence type="inferred from homology"/>
<dbReference type="GO" id="GO:0005737">
    <property type="term" value="C:cytoplasm"/>
    <property type="evidence" value="ECO:0007669"/>
    <property type="project" value="TreeGrafter"/>
</dbReference>
<evidence type="ECO:0000313" key="4">
    <source>
        <dbReference type="EMBL" id="KPI41301.1"/>
    </source>
</evidence>
<dbReference type="OrthoDB" id="9876299at2759"/>
<dbReference type="Gene3D" id="3.40.50.720">
    <property type="entry name" value="NAD(P)-binding Rossmann-like Domain"/>
    <property type="match status" value="1"/>
</dbReference>
<dbReference type="RefSeq" id="XP_018001264.1">
    <property type="nucleotide sequence ID" value="XM_018148584.1"/>
</dbReference>
<dbReference type="InterPro" id="IPR036291">
    <property type="entry name" value="NAD(P)-bd_dom_sf"/>
</dbReference>
<dbReference type="Pfam" id="PF00106">
    <property type="entry name" value="adh_short"/>
    <property type="match status" value="1"/>
</dbReference>
<dbReference type="GO" id="GO:0016491">
    <property type="term" value="F:oxidoreductase activity"/>
    <property type="evidence" value="ECO:0007669"/>
    <property type="project" value="UniProtKB-KW"/>
</dbReference>
<keyword evidence="5" id="KW-1185">Reference proteome</keyword>
<reference evidence="4 5" key="1">
    <citation type="submission" date="2015-06" db="EMBL/GenBank/DDBJ databases">
        <title>Draft genome of the ant-associated black yeast Phialophora attae CBS 131958.</title>
        <authorList>
            <person name="Moreno L.F."/>
            <person name="Stielow B.J."/>
            <person name="de Hoog S."/>
            <person name="Vicente V.A."/>
            <person name="Weiss V.A."/>
            <person name="de Vries M."/>
            <person name="Cruz L.M."/>
            <person name="Souza E.M."/>
        </authorList>
    </citation>
    <scope>NUCLEOTIDE SEQUENCE [LARGE SCALE GENOMIC DNA]</scope>
    <source>
        <strain evidence="4 5">CBS 131958</strain>
    </source>
</reference>
<accession>A0A0N0NN76</accession>
<gene>
    <name evidence="4" type="ORF">AB675_8159</name>
</gene>
<dbReference type="AlphaFoldDB" id="A0A0N0NN76"/>
<evidence type="ECO:0000313" key="5">
    <source>
        <dbReference type="Proteomes" id="UP000038010"/>
    </source>
</evidence>
<dbReference type="EMBL" id="LFJN01000010">
    <property type="protein sequence ID" value="KPI41301.1"/>
    <property type="molecule type" value="Genomic_DNA"/>
</dbReference>
<dbReference type="SUPFAM" id="SSF51735">
    <property type="entry name" value="NAD(P)-binding Rossmann-fold domains"/>
    <property type="match status" value="1"/>
</dbReference>
<evidence type="ECO:0000256" key="1">
    <source>
        <dbReference type="ARBA" id="ARBA00006484"/>
    </source>
</evidence>
<comment type="similarity">
    <text evidence="1">Belongs to the short-chain dehydrogenases/reductases (SDR) family.</text>
</comment>
<dbReference type="Proteomes" id="UP000038010">
    <property type="component" value="Unassembled WGS sequence"/>
</dbReference>
<dbReference type="PANTHER" id="PTHR43544:SF7">
    <property type="entry name" value="NADB-LER2"/>
    <property type="match status" value="1"/>
</dbReference>
<organism evidence="4 5">
    <name type="scientific">Cyphellophora attinorum</name>
    <dbReference type="NCBI Taxonomy" id="1664694"/>
    <lineage>
        <taxon>Eukaryota</taxon>
        <taxon>Fungi</taxon>
        <taxon>Dikarya</taxon>
        <taxon>Ascomycota</taxon>
        <taxon>Pezizomycotina</taxon>
        <taxon>Eurotiomycetes</taxon>
        <taxon>Chaetothyriomycetidae</taxon>
        <taxon>Chaetothyriales</taxon>
        <taxon>Cyphellophoraceae</taxon>
        <taxon>Cyphellophora</taxon>
    </lineage>
</organism>
<dbReference type="InterPro" id="IPR002347">
    <property type="entry name" value="SDR_fam"/>
</dbReference>
<dbReference type="GeneID" id="28740463"/>
<evidence type="ECO:0000256" key="3">
    <source>
        <dbReference type="ARBA" id="ARBA00023002"/>
    </source>
</evidence>
<dbReference type="InterPro" id="IPR051468">
    <property type="entry name" value="Fungal_SecMetab_SDRs"/>
</dbReference>
<protein>
    <submittedName>
        <fullName evidence="4">Norsolorinic acid keto</fullName>
    </submittedName>
</protein>
<dbReference type="PANTHER" id="PTHR43544">
    <property type="entry name" value="SHORT-CHAIN DEHYDROGENASE/REDUCTASE"/>
    <property type="match status" value="1"/>
</dbReference>
<keyword evidence="3" id="KW-0560">Oxidoreductase</keyword>